<dbReference type="InterPro" id="IPR018117">
    <property type="entry name" value="C5_DNA_meth_AS"/>
</dbReference>
<evidence type="ECO:0000256" key="6">
    <source>
        <dbReference type="PROSITE-ProRule" id="PRU01016"/>
    </source>
</evidence>
<organism evidence="9 10">
    <name type="scientific">Arcicella gelida</name>
    <dbReference type="NCBI Taxonomy" id="2984195"/>
    <lineage>
        <taxon>Bacteria</taxon>
        <taxon>Pseudomonadati</taxon>
        <taxon>Bacteroidota</taxon>
        <taxon>Cytophagia</taxon>
        <taxon>Cytophagales</taxon>
        <taxon>Flectobacillaceae</taxon>
        <taxon>Arcicella</taxon>
    </lineage>
</organism>
<dbReference type="InterPro" id="IPR031303">
    <property type="entry name" value="C5_meth_CS"/>
</dbReference>
<dbReference type="Proteomes" id="UP001303899">
    <property type="component" value="Unassembled WGS sequence"/>
</dbReference>
<comment type="similarity">
    <text evidence="6 7">Belongs to the class I-like SAM-binding methyltransferase superfamily. C5-methyltransferase family.</text>
</comment>
<dbReference type="Pfam" id="PF00145">
    <property type="entry name" value="DNA_methylase"/>
    <property type="match status" value="1"/>
</dbReference>
<evidence type="ECO:0000313" key="9">
    <source>
        <dbReference type="EMBL" id="MEA5404237.1"/>
    </source>
</evidence>
<dbReference type="Gene3D" id="3.90.120.10">
    <property type="entry name" value="DNA Methylase, subunit A, domain 2"/>
    <property type="match status" value="1"/>
</dbReference>
<evidence type="ECO:0000256" key="1">
    <source>
        <dbReference type="ARBA" id="ARBA00022603"/>
    </source>
</evidence>
<evidence type="ECO:0000256" key="4">
    <source>
        <dbReference type="ARBA" id="ARBA00022747"/>
    </source>
</evidence>
<comment type="catalytic activity">
    <reaction evidence="5 8">
        <text>a 2'-deoxycytidine in DNA + S-adenosyl-L-methionine = a 5-methyl-2'-deoxycytidine in DNA + S-adenosyl-L-homocysteine + H(+)</text>
        <dbReference type="Rhea" id="RHEA:13681"/>
        <dbReference type="Rhea" id="RHEA-COMP:11369"/>
        <dbReference type="Rhea" id="RHEA-COMP:11370"/>
        <dbReference type="ChEBI" id="CHEBI:15378"/>
        <dbReference type="ChEBI" id="CHEBI:57856"/>
        <dbReference type="ChEBI" id="CHEBI:59789"/>
        <dbReference type="ChEBI" id="CHEBI:85452"/>
        <dbReference type="ChEBI" id="CHEBI:85454"/>
        <dbReference type="EC" id="2.1.1.37"/>
    </reaction>
</comment>
<keyword evidence="10" id="KW-1185">Reference proteome</keyword>
<dbReference type="SUPFAM" id="SSF53335">
    <property type="entry name" value="S-adenosyl-L-methionine-dependent methyltransferases"/>
    <property type="match status" value="1"/>
</dbReference>
<dbReference type="PROSITE" id="PS51679">
    <property type="entry name" value="SAM_MT_C5"/>
    <property type="match status" value="1"/>
</dbReference>
<sequence>MKKNLLSLFSGCGGMDIGFEGGFKIPKATINTAIHKDWIQKEDTHYYYLKETFFETKFANDISEQAKIAWNDYFSKKRGHDIADTFKVASIVDIVKEYRSGNKKVFPEKVDIVTGGFPCQDFSVSGKRKGFDSHKDHNGHIASKDIPTEETRGKLYMWMKEVIEITLPNIFIAENVKGLANLGEVKEIIQSDFSNINGDGYLVLSPKILHAGQYGVPQSRERIIFIGFKKSALTKKALEELSKKDISEKYSPYPIATHRLNGEIHYSSVEHLMTTFTKSKEVLLDLKEPEETSDLSQSYYSKAKFMGIHCQGQKEIELDKLAPTIRSEHHGNIEYRRLNIENGGNKIKELEKGYKERRLTLRECARIQTFPDDFNFVIPLNDKKTKFALSPSIGYKLVGNAVPPLLAYHIAKKIESNWDFYFNSENINQIQ</sequence>
<comment type="caution">
    <text evidence="9">The sequence shown here is derived from an EMBL/GenBank/DDBJ whole genome shotgun (WGS) entry which is preliminary data.</text>
</comment>
<dbReference type="PROSITE" id="PS00094">
    <property type="entry name" value="C5_MTASE_1"/>
    <property type="match status" value="1"/>
</dbReference>
<dbReference type="NCBIfam" id="TIGR00675">
    <property type="entry name" value="dcm"/>
    <property type="match status" value="1"/>
</dbReference>
<keyword evidence="1 6" id="KW-0489">Methyltransferase</keyword>
<evidence type="ECO:0000256" key="8">
    <source>
        <dbReference type="RuleBase" id="RU000417"/>
    </source>
</evidence>
<proteinExistence type="inferred from homology"/>
<gene>
    <name evidence="9" type="primary">dcm</name>
    <name evidence="9" type="ORF">VB776_15000</name>
</gene>
<dbReference type="PANTHER" id="PTHR10629">
    <property type="entry name" value="CYTOSINE-SPECIFIC METHYLTRANSFERASE"/>
    <property type="match status" value="1"/>
</dbReference>
<feature type="active site" evidence="6">
    <location>
        <position position="119"/>
    </location>
</feature>
<name>A0ABU5S725_9BACT</name>
<dbReference type="EMBL" id="JAYGIL010000019">
    <property type="protein sequence ID" value="MEA5404237.1"/>
    <property type="molecule type" value="Genomic_DNA"/>
</dbReference>
<dbReference type="GO" id="GO:0032259">
    <property type="term" value="P:methylation"/>
    <property type="evidence" value="ECO:0007669"/>
    <property type="project" value="UniProtKB-KW"/>
</dbReference>
<dbReference type="PROSITE" id="PS00095">
    <property type="entry name" value="C5_MTASE_2"/>
    <property type="match status" value="1"/>
</dbReference>
<dbReference type="InterPro" id="IPR029063">
    <property type="entry name" value="SAM-dependent_MTases_sf"/>
</dbReference>
<evidence type="ECO:0000256" key="3">
    <source>
        <dbReference type="ARBA" id="ARBA00022691"/>
    </source>
</evidence>
<dbReference type="GO" id="GO:0003886">
    <property type="term" value="F:DNA (cytosine-5-)-methyltransferase activity"/>
    <property type="evidence" value="ECO:0007669"/>
    <property type="project" value="UniProtKB-EC"/>
</dbReference>
<dbReference type="Gene3D" id="3.40.50.150">
    <property type="entry name" value="Vaccinia Virus protein VP39"/>
    <property type="match status" value="1"/>
</dbReference>
<dbReference type="RefSeq" id="WP_323697547.1">
    <property type="nucleotide sequence ID" value="NZ_JAYGIL010000019.1"/>
</dbReference>
<evidence type="ECO:0000256" key="5">
    <source>
        <dbReference type="ARBA" id="ARBA00047422"/>
    </source>
</evidence>
<dbReference type="EC" id="2.1.1.37" evidence="8"/>
<dbReference type="InterPro" id="IPR001525">
    <property type="entry name" value="C5_MeTfrase"/>
</dbReference>
<evidence type="ECO:0000256" key="7">
    <source>
        <dbReference type="RuleBase" id="RU000416"/>
    </source>
</evidence>
<dbReference type="PANTHER" id="PTHR10629:SF52">
    <property type="entry name" value="DNA (CYTOSINE-5)-METHYLTRANSFERASE 1"/>
    <property type="match status" value="1"/>
</dbReference>
<dbReference type="PRINTS" id="PR00105">
    <property type="entry name" value="C5METTRFRASE"/>
</dbReference>
<keyword evidence="3 6" id="KW-0949">S-adenosyl-L-methionine</keyword>
<evidence type="ECO:0000313" key="10">
    <source>
        <dbReference type="Proteomes" id="UP001303899"/>
    </source>
</evidence>
<protein>
    <recommendedName>
        <fullName evidence="8">Cytosine-specific methyltransferase</fullName>
        <ecNumber evidence="8">2.1.1.37</ecNumber>
    </recommendedName>
</protein>
<dbReference type="InterPro" id="IPR050390">
    <property type="entry name" value="C5-Methyltransferase"/>
</dbReference>
<keyword evidence="4" id="KW-0680">Restriction system</keyword>
<evidence type="ECO:0000256" key="2">
    <source>
        <dbReference type="ARBA" id="ARBA00022679"/>
    </source>
</evidence>
<reference evidence="9 10" key="1">
    <citation type="submission" date="2023-12" db="EMBL/GenBank/DDBJ databases">
        <title>Novel species of the genus Arcicella isolated from rivers.</title>
        <authorList>
            <person name="Lu H."/>
        </authorList>
    </citation>
    <scope>NUCLEOTIDE SEQUENCE [LARGE SCALE GENOMIC DNA]</scope>
    <source>
        <strain evidence="9 10">DC2W</strain>
    </source>
</reference>
<accession>A0ABU5S725</accession>
<keyword evidence="2 6" id="KW-0808">Transferase</keyword>